<sequence length="38" mass="4055">MVFAPLSAFSSSGHSLLIFQFLSNLIGKSTTYSSSTKV</sequence>
<name>A0A2P2P363_RHIMU</name>
<accession>A0A2P2P363</accession>
<evidence type="ECO:0000313" key="1">
    <source>
        <dbReference type="EMBL" id="MBX49188.1"/>
    </source>
</evidence>
<dbReference type="AlphaFoldDB" id="A0A2P2P363"/>
<organism evidence="1">
    <name type="scientific">Rhizophora mucronata</name>
    <name type="common">Asiatic mangrove</name>
    <dbReference type="NCBI Taxonomy" id="61149"/>
    <lineage>
        <taxon>Eukaryota</taxon>
        <taxon>Viridiplantae</taxon>
        <taxon>Streptophyta</taxon>
        <taxon>Embryophyta</taxon>
        <taxon>Tracheophyta</taxon>
        <taxon>Spermatophyta</taxon>
        <taxon>Magnoliopsida</taxon>
        <taxon>eudicotyledons</taxon>
        <taxon>Gunneridae</taxon>
        <taxon>Pentapetalae</taxon>
        <taxon>rosids</taxon>
        <taxon>fabids</taxon>
        <taxon>Malpighiales</taxon>
        <taxon>Rhizophoraceae</taxon>
        <taxon>Rhizophora</taxon>
    </lineage>
</organism>
<dbReference type="EMBL" id="GGEC01068704">
    <property type="protein sequence ID" value="MBX49188.1"/>
    <property type="molecule type" value="Transcribed_RNA"/>
</dbReference>
<reference evidence="1" key="1">
    <citation type="submission" date="2018-02" db="EMBL/GenBank/DDBJ databases">
        <title>Rhizophora mucronata_Transcriptome.</title>
        <authorList>
            <person name="Meera S.P."/>
            <person name="Sreeshan A."/>
            <person name="Augustine A."/>
        </authorList>
    </citation>
    <scope>NUCLEOTIDE SEQUENCE</scope>
    <source>
        <tissue evidence="1">Leaf</tissue>
    </source>
</reference>
<protein>
    <submittedName>
        <fullName evidence="1">Uncharacterized protein</fullName>
    </submittedName>
</protein>
<proteinExistence type="predicted"/>